<comment type="caution">
    <text evidence="2">The sequence shown here is derived from an EMBL/GenBank/DDBJ whole genome shotgun (WGS) entry which is preliminary data.</text>
</comment>
<evidence type="ECO:0000313" key="3">
    <source>
        <dbReference type="Proteomes" id="UP000700596"/>
    </source>
</evidence>
<reference evidence="2" key="1">
    <citation type="journal article" date="2021" name="Nat. Commun.">
        <title>Genetic determinants of endophytism in the Arabidopsis root mycobiome.</title>
        <authorList>
            <person name="Mesny F."/>
            <person name="Miyauchi S."/>
            <person name="Thiergart T."/>
            <person name="Pickel B."/>
            <person name="Atanasova L."/>
            <person name="Karlsson M."/>
            <person name="Huettel B."/>
            <person name="Barry K.W."/>
            <person name="Haridas S."/>
            <person name="Chen C."/>
            <person name="Bauer D."/>
            <person name="Andreopoulos W."/>
            <person name="Pangilinan J."/>
            <person name="LaButti K."/>
            <person name="Riley R."/>
            <person name="Lipzen A."/>
            <person name="Clum A."/>
            <person name="Drula E."/>
            <person name="Henrissat B."/>
            <person name="Kohler A."/>
            <person name="Grigoriev I.V."/>
            <person name="Martin F.M."/>
            <person name="Hacquard S."/>
        </authorList>
    </citation>
    <scope>NUCLEOTIDE SEQUENCE</scope>
    <source>
        <strain evidence="2">MPI-CAGE-CH-0243</strain>
    </source>
</reference>
<protein>
    <submittedName>
        <fullName evidence="2">Uncharacterized protein</fullName>
    </submittedName>
</protein>
<gene>
    <name evidence="2" type="ORF">B0J11DRAFT_512905</name>
</gene>
<keyword evidence="3" id="KW-1185">Reference proteome</keyword>
<accession>A0A9P9I6F2</accession>
<sequence length="416" mass="47562">MPEFAVSSNCAWQMLIQTGLQSRARKLSSRQVIRAVLYCNFVIQYLYDVSIDTSRAYQVALSIILDFVRRDDAEERYGKLLELANGISFLTEAEFATEERCYLATELPLGECYSRIEPLEILVDTFSALNGGKNVLKFGRKKLEERLGVAIFNGDSRWQLDLYEKPVEIYTRTEDWQAVLFILDKIDECTQGVEQLPGNKVNKYLRGIAEPKEKIRDLQRIVARREELWTKEDRAKEHARNIEPMVERTLVNAAKENPTNLSEYLSGKHAFMLQRYYMDDDVPQDVKNTEVEKLSAQLAAEASLKHPDIEDNVTDHNDGETVNNPCLDMSADGSTHDGKSGDGPVPLHPTDSHQELPSPTSKYVLRQEFDDLDTDDTDNTEQSIYEDDDTDNLYLILNPWMKGPMTWMDSLVQGWG</sequence>
<proteinExistence type="predicted"/>
<dbReference type="Proteomes" id="UP000700596">
    <property type="component" value="Unassembled WGS sequence"/>
</dbReference>
<name>A0A9P9I6F2_9PLEO</name>
<evidence type="ECO:0000256" key="1">
    <source>
        <dbReference type="SAM" id="MobiDB-lite"/>
    </source>
</evidence>
<feature type="compositionally biased region" description="Basic and acidic residues" evidence="1">
    <location>
        <begin position="303"/>
        <end position="319"/>
    </location>
</feature>
<dbReference type="OrthoDB" id="5104862at2759"/>
<evidence type="ECO:0000313" key="2">
    <source>
        <dbReference type="EMBL" id="KAH7109486.1"/>
    </source>
</evidence>
<dbReference type="AlphaFoldDB" id="A0A9P9I6F2"/>
<feature type="region of interest" description="Disordered" evidence="1">
    <location>
        <begin position="302"/>
        <end position="360"/>
    </location>
</feature>
<dbReference type="EMBL" id="JAGMWT010000032">
    <property type="protein sequence ID" value="KAH7109486.1"/>
    <property type="molecule type" value="Genomic_DNA"/>
</dbReference>
<organism evidence="2 3">
    <name type="scientific">Dendryphion nanum</name>
    <dbReference type="NCBI Taxonomy" id="256645"/>
    <lineage>
        <taxon>Eukaryota</taxon>
        <taxon>Fungi</taxon>
        <taxon>Dikarya</taxon>
        <taxon>Ascomycota</taxon>
        <taxon>Pezizomycotina</taxon>
        <taxon>Dothideomycetes</taxon>
        <taxon>Pleosporomycetidae</taxon>
        <taxon>Pleosporales</taxon>
        <taxon>Torulaceae</taxon>
        <taxon>Dendryphion</taxon>
    </lineage>
</organism>